<feature type="domain" description="Cupin type-2" evidence="1">
    <location>
        <begin position="99"/>
        <end position="174"/>
    </location>
</feature>
<dbReference type="KEGG" id="surl:BI350_03725"/>
<proteinExistence type="predicted"/>
<organism evidence="2 3">
    <name type="scientific">Sporosarcina ureilytica</name>
    <dbReference type="NCBI Taxonomy" id="298596"/>
    <lineage>
        <taxon>Bacteria</taxon>
        <taxon>Bacillati</taxon>
        <taxon>Bacillota</taxon>
        <taxon>Bacilli</taxon>
        <taxon>Bacillales</taxon>
        <taxon>Caryophanaceae</taxon>
        <taxon>Sporosarcina</taxon>
    </lineage>
</organism>
<sequence>MRAIYYYPYGVQYQNPYYVNAHAHAHAQMYNYGGQYGYWNTPGHVGQRDFNDYDDDYDEIISLRDYGPRPFVVDINEATKQNNTFRTALWTGSHLQLTLMSLRAGEDIGLEMHSNLDQFLRVEEGNGVVRMGSTQNNLDFVRYIEDDSAILIPAGTWHNITNTGNTPLKLYSIYAPPEHPRGTVHTTKNDAMEAEAEYGHGH</sequence>
<dbReference type="PANTHER" id="PTHR43346:SF1">
    <property type="entry name" value="QUERCETIN 2,3-DIOXYGENASE-RELATED"/>
    <property type="match status" value="1"/>
</dbReference>
<evidence type="ECO:0000259" key="1">
    <source>
        <dbReference type="Pfam" id="PF07883"/>
    </source>
</evidence>
<dbReference type="CDD" id="cd02223">
    <property type="entry name" value="cupin_Bh2720-like"/>
    <property type="match status" value="1"/>
</dbReference>
<dbReference type="Proteomes" id="UP000185746">
    <property type="component" value="Chromosome"/>
</dbReference>
<dbReference type="Pfam" id="PF07883">
    <property type="entry name" value="Cupin_2"/>
    <property type="match status" value="1"/>
</dbReference>
<evidence type="ECO:0000313" key="3">
    <source>
        <dbReference type="Proteomes" id="UP000185746"/>
    </source>
</evidence>
<dbReference type="Gene3D" id="2.60.120.10">
    <property type="entry name" value="Jelly Rolls"/>
    <property type="match status" value="1"/>
</dbReference>
<gene>
    <name evidence="2" type="ORF">BI350_03725</name>
</gene>
<keyword evidence="3" id="KW-1185">Reference proteome</keyword>
<dbReference type="InterPro" id="IPR011051">
    <property type="entry name" value="RmlC_Cupin_sf"/>
</dbReference>
<protein>
    <submittedName>
        <fullName evidence="2">Cupin</fullName>
    </submittedName>
</protein>
<dbReference type="EMBL" id="CP017560">
    <property type="protein sequence ID" value="AOV09076.1"/>
    <property type="molecule type" value="Genomic_DNA"/>
</dbReference>
<dbReference type="InterPro" id="IPR014710">
    <property type="entry name" value="RmlC-like_jellyroll"/>
</dbReference>
<evidence type="ECO:0000313" key="2">
    <source>
        <dbReference type="EMBL" id="AOV09076.1"/>
    </source>
</evidence>
<dbReference type="SUPFAM" id="SSF51182">
    <property type="entry name" value="RmlC-like cupins"/>
    <property type="match status" value="1"/>
</dbReference>
<dbReference type="InterPro" id="IPR013096">
    <property type="entry name" value="Cupin_2"/>
</dbReference>
<dbReference type="InterPro" id="IPR052538">
    <property type="entry name" value="Flavonoid_dioxygenase-like"/>
</dbReference>
<reference evidence="2 3" key="1">
    <citation type="submission" date="2016-09" db="EMBL/GenBank/DDBJ databases">
        <title>Complete genome sequence of the Lysinibacillus sphaericus LMG 22257, a specie of Bacillus with ureolytic activity that can effectively biodeposit calcium carbonate.</title>
        <authorList>
            <person name="Yan W."/>
        </authorList>
    </citation>
    <scope>NUCLEOTIDE SEQUENCE [LARGE SCALE GENOMIC DNA]</scope>
    <source>
        <strain evidence="2 3">LMG 22257</strain>
    </source>
</reference>
<accession>A0A1D8JK42</accession>
<dbReference type="AlphaFoldDB" id="A0A1D8JK42"/>
<dbReference type="PANTHER" id="PTHR43346">
    <property type="entry name" value="LIGAND BINDING DOMAIN PROTEIN, PUTATIVE (AFU_ORTHOLOGUE AFUA_6G14370)-RELATED"/>
    <property type="match status" value="1"/>
</dbReference>
<name>A0A1D8JK42_9BACL</name>